<gene>
    <name evidence="2" type="ORF">RN001_012365</name>
</gene>
<accession>A0AAN7QET3</accession>
<evidence type="ECO:0000313" key="3">
    <source>
        <dbReference type="Proteomes" id="UP001353858"/>
    </source>
</evidence>
<name>A0AAN7QET3_9COLE</name>
<dbReference type="InterPro" id="IPR027267">
    <property type="entry name" value="AH/BAR_dom_sf"/>
</dbReference>
<dbReference type="EMBL" id="JARPUR010000005">
    <property type="protein sequence ID" value="KAK4875943.1"/>
    <property type="molecule type" value="Genomic_DNA"/>
</dbReference>
<feature type="region of interest" description="Disordered" evidence="1">
    <location>
        <begin position="96"/>
        <end position="121"/>
    </location>
</feature>
<organism evidence="2 3">
    <name type="scientific">Aquatica leii</name>
    <dbReference type="NCBI Taxonomy" id="1421715"/>
    <lineage>
        <taxon>Eukaryota</taxon>
        <taxon>Metazoa</taxon>
        <taxon>Ecdysozoa</taxon>
        <taxon>Arthropoda</taxon>
        <taxon>Hexapoda</taxon>
        <taxon>Insecta</taxon>
        <taxon>Pterygota</taxon>
        <taxon>Neoptera</taxon>
        <taxon>Endopterygota</taxon>
        <taxon>Coleoptera</taxon>
        <taxon>Polyphaga</taxon>
        <taxon>Elateriformia</taxon>
        <taxon>Elateroidea</taxon>
        <taxon>Lampyridae</taxon>
        <taxon>Luciolinae</taxon>
        <taxon>Aquatica</taxon>
    </lineage>
</organism>
<feature type="compositionally biased region" description="Low complexity" evidence="1">
    <location>
        <begin position="47"/>
        <end position="66"/>
    </location>
</feature>
<dbReference type="Proteomes" id="UP001353858">
    <property type="component" value="Unassembled WGS sequence"/>
</dbReference>
<proteinExistence type="predicted"/>
<evidence type="ECO:0000256" key="1">
    <source>
        <dbReference type="SAM" id="MobiDB-lite"/>
    </source>
</evidence>
<dbReference type="AlphaFoldDB" id="A0AAN7QET3"/>
<feature type="region of interest" description="Disordered" evidence="1">
    <location>
        <begin position="30"/>
        <end position="66"/>
    </location>
</feature>
<sequence length="447" mass="50783">MYVIFPADEVVYLSYGRLIYVPKSQELDSEAENLPSSTPAVQQVTDNHSNPSVPSTSTSSTRSFHSVIGGPTLSSYSEDLQESSYFRREALQSSVKSNKSWPQPSTSKYKTQVPTRPERTKKNHITLSLKIPEPSVHKTGNKTPDFLKLPFRKSKSKSPVPARKLSYLEYVEVYGSKSEASIEPLMKNSDSETNSTLSKIKPKKNFEKKENKSAKNQQNQQKTLICEKLLVCENTPVNSDRDKKEWEHLQSSEKSKGFLHNFKQKELILNAGPRSQLTSSQQLTPDKTSSIKKSVFGNKVSVKMAGTESPLRDLTHPSYNEHLKAHNAVTFKLVRTVSDFTQQLGQIYEQQAEELQLLVSNFKKKNLELRKERPACPSSLFHVWETLLQEVEIDSQALGDIASILGRQISRPLLERSFFRKIQSRKVFSHRESYETIVSKTEEKLAK</sequence>
<evidence type="ECO:0000313" key="2">
    <source>
        <dbReference type="EMBL" id="KAK4875943.1"/>
    </source>
</evidence>
<reference evidence="3" key="1">
    <citation type="submission" date="2023-01" db="EMBL/GenBank/DDBJ databases">
        <title>Key to firefly adult light organ development and bioluminescence: homeobox transcription factors regulate luciferase expression and transportation to peroxisome.</title>
        <authorList>
            <person name="Fu X."/>
        </authorList>
    </citation>
    <scope>NUCLEOTIDE SEQUENCE [LARGE SCALE GENOMIC DNA]</scope>
</reference>
<comment type="caution">
    <text evidence="2">The sequence shown here is derived from an EMBL/GenBank/DDBJ whole genome shotgun (WGS) entry which is preliminary data.</text>
</comment>
<feature type="compositionally biased region" description="Polar residues" evidence="1">
    <location>
        <begin position="34"/>
        <end position="46"/>
    </location>
</feature>
<feature type="non-terminal residue" evidence="2">
    <location>
        <position position="447"/>
    </location>
</feature>
<protein>
    <submittedName>
        <fullName evidence="2">Uncharacterized protein</fullName>
    </submittedName>
</protein>
<keyword evidence="3" id="KW-1185">Reference proteome</keyword>
<feature type="compositionally biased region" description="Basic and acidic residues" evidence="1">
    <location>
        <begin position="204"/>
        <end position="213"/>
    </location>
</feature>
<feature type="region of interest" description="Disordered" evidence="1">
    <location>
        <begin position="185"/>
        <end position="220"/>
    </location>
</feature>
<feature type="compositionally biased region" description="Polar residues" evidence="1">
    <location>
        <begin position="96"/>
        <end position="114"/>
    </location>
</feature>
<dbReference type="Gene3D" id="1.20.1270.60">
    <property type="entry name" value="Arfaptin homology (AH) domain/BAR domain"/>
    <property type="match status" value="1"/>
</dbReference>